<comment type="caution">
    <text evidence="1">The sequence shown here is derived from an EMBL/GenBank/DDBJ whole genome shotgun (WGS) entry which is preliminary data.</text>
</comment>
<protein>
    <submittedName>
        <fullName evidence="1">Uncharacterized protein</fullName>
    </submittedName>
</protein>
<dbReference type="EMBL" id="BMDW01000001">
    <property type="protein sequence ID" value="GGA36009.1"/>
    <property type="molecule type" value="Genomic_DNA"/>
</dbReference>
<proteinExistence type="predicted"/>
<accession>A0ABQ1G279</accession>
<organism evidence="1 2">
    <name type="scientific">Sphingomonas psychrolutea</name>
    <dbReference type="NCBI Taxonomy" id="1259676"/>
    <lineage>
        <taxon>Bacteria</taxon>
        <taxon>Pseudomonadati</taxon>
        <taxon>Pseudomonadota</taxon>
        <taxon>Alphaproteobacteria</taxon>
        <taxon>Sphingomonadales</taxon>
        <taxon>Sphingomonadaceae</taxon>
        <taxon>Sphingomonas</taxon>
    </lineage>
</organism>
<gene>
    <name evidence="1" type="ORF">GCM10011395_02980</name>
</gene>
<dbReference type="Proteomes" id="UP000618591">
    <property type="component" value="Unassembled WGS sequence"/>
</dbReference>
<keyword evidence="2" id="KW-1185">Reference proteome</keyword>
<evidence type="ECO:0000313" key="2">
    <source>
        <dbReference type="Proteomes" id="UP000618591"/>
    </source>
</evidence>
<name>A0ABQ1G279_9SPHN</name>
<sequence>MAKADRLARSDERRVELEADYETLLVGALQQTAAKRLMLFGHQQERTAMAKAAPIVAEITTLGDAIDGLRDQLAIAPFALHQEFLASRGPVSAHAVGESKQAQAWLDRLDAAKDPA</sequence>
<dbReference type="RefSeq" id="WP_188444994.1">
    <property type="nucleotide sequence ID" value="NZ_BMDW01000001.1"/>
</dbReference>
<reference evidence="2" key="1">
    <citation type="journal article" date="2019" name="Int. J. Syst. Evol. Microbiol.">
        <title>The Global Catalogue of Microorganisms (GCM) 10K type strain sequencing project: providing services to taxonomists for standard genome sequencing and annotation.</title>
        <authorList>
            <consortium name="The Broad Institute Genomics Platform"/>
            <consortium name="The Broad Institute Genome Sequencing Center for Infectious Disease"/>
            <person name="Wu L."/>
            <person name="Ma J."/>
        </authorList>
    </citation>
    <scope>NUCLEOTIDE SEQUENCE [LARGE SCALE GENOMIC DNA]</scope>
    <source>
        <strain evidence="2">CGMCC 1.10106</strain>
    </source>
</reference>
<evidence type="ECO:0000313" key="1">
    <source>
        <dbReference type="EMBL" id="GGA36009.1"/>
    </source>
</evidence>